<feature type="transmembrane region" description="Helical" evidence="1">
    <location>
        <begin position="94"/>
        <end position="117"/>
    </location>
</feature>
<gene>
    <name evidence="4" type="ORF">HMPREF1057_03949</name>
</gene>
<dbReference type="Gene3D" id="2.60.120.1440">
    <property type="match status" value="1"/>
</dbReference>
<dbReference type="InterPro" id="IPR032508">
    <property type="entry name" value="FecR_C"/>
</dbReference>
<dbReference type="PANTHER" id="PTHR30273:SF2">
    <property type="entry name" value="PROTEIN FECR"/>
    <property type="match status" value="1"/>
</dbReference>
<comment type="caution">
    <text evidence="4">The sequence shown here is derived from an EMBL/GenBank/DDBJ whole genome shotgun (WGS) entry which is preliminary data.</text>
</comment>
<protein>
    <recommendedName>
        <fullName evidence="6">FecR protein domain-containing protein</fullName>
    </recommendedName>
</protein>
<accession>K5CHH4</accession>
<dbReference type="HOGENOM" id="CLU_050192_1_0_10"/>
<dbReference type="EMBL" id="AGXW01000014">
    <property type="protein sequence ID" value="EKJ89196.1"/>
    <property type="molecule type" value="Genomic_DNA"/>
</dbReference>
<dbReference type="Gene3D" id="3.55.50.30">
    <property type="match status" value="1"/>
</dbReference>
<name>K5CHH4_9BACE</name>
<evidence type="ECO:0000313" key="5">
    <source>
        <dbReference type="Proteomes" id="UP000007995"/>
    </source>
</evidence>
<organism evidence="4 5">
    <name type="scientific">Bacteroides finegoldii CL09T03C10</name>
    <dbReference type="NCBI Taxonomy" id="997888"/>
    <lineage>
        <taxon>Bacteria</taxon>
        <taxon>Pseudomonadati</taxon>
        <taxon>Bacteroidota</taxon>
        <taxon>Bacteroidia</taxon>
        <taxon>Bacteroidales</taxon>
        <taxon>Bacteroidaceae</taxon>
        <taxon>Bacteroides</taxon>
    </lineage>
</organism>
<dbReference type="PANTHER" id="PTHR30273">
    <property type="entry name" value="PERIPLASMIC SIGNAL SENSOR AND SIGMA FACTOR ACTIVATOR FECR-RELATED"/>
    <property type="match status" value="1"/>
</dbReference>
<dbReference type="InterPro" id="IPR012373">
    <property type="entry name" value="Ferrdict_sens_TM"/>
</dbReference>
<dbReference type="GO" id="GO:0016989">
    <property type="term" value="F:sigma factor antagonist activity"/>
    <property type="evidence" value="ECO:0007669"/>
    <property type="project" value="TreeGrafter"/>
</dbReference>
<evidence type="ECO:0008006" key="6">
    <source>
        <dbReference type="Google" id="ProtNLM"/>
    </source>
</evidence>
<feature type="domain" description="Protein FecR C-terminal" evidence="3">
    <location>
        <begin position="330"/>
        <end position="391"/>
    </location>
</feature>
<dbReference type="Pfam" id="PF04773">
    <property type="entry name" value="FecR"/>
    <property type="match status" value="1"/>
</dbReference>
<keyword evidence="1" id="KW-1133">Transmembrane helix</keyword>
<feature type="domain" description="FecR protein" evidence="2">
    <location>
        <begin position="198"/>
        <end position="283"/>
    </location>
</feature>
<keyword evidence="1" id="KW-0472">Membrane</keyword>
<dbReference type="Proteomes" id="UP000007995">
    <property type="component" value="Unassembled WGS sequence"/>
</dbReference>
<dbReference type="OrthoDB" id="1096341at2"/>
<dbReference type="AlphaFoldDB" id="K5CHH4"/>
<proteinExistence type="predicted"/>
<reference evidence="4 5" key="1">
    <citation type="submission" date="2012-02" db="EMBL/GenBank/DDBJ databases">
        <title>The Genome Sequence of Bacteroides finegoldii CL09T03C10.</title>
        <authorList>
            <consortium name="The Broad Institute Genome Sequencing Platform"/>
            <person name="Earl A."/>
            <person name="Ward D."/>
            <person name="Feldgarden M."/>
            <person name="Gevers D."/>
            <person name="Zitomersky N.L."/>
            <person name="Coyne M.J."/>
            <person name="Comstock L.E."/>
            <person name="Young S.K."/>
            <person name="Zeng Q."/>
            <person name="Gargeya S."/>
            <person name="Fitzgerald M."/>
            <person name="Haas B."/>
            <person name="Abouelleil A."/>
            <person name="Alvarado L."/>
            <person name="Arachchi H.M."/>
            <person name="Berlin A."/>
            <person name="Chapman S.B."/>
            <person name="Gearin G."/>
            <person name="Goldberg J."/>
            <person name="Griggs A."/>
            <person name="Gujja S."/>
            <person name="Hansen M."/>
            <person name="Heiman D."/>
            <person name="Howarth C."/>
            <person name="Larimer J."/>
            <person name="Lui A."/>
            <person name="MacDonald P.J.P."/>
            <person name="McCowen C."/>
            <person name="Montmayeur A."/>
            <person name="Murphy C."/>
            <person name="Neiman D."/>
            <person name="Pearson M."/>
            <person name="Priest M."/>
            <person name="Roberts A."/>
            <person name="Saif S."/>
            <person name="Shea T."/>
            <person name="Sisk P."/>
            <person name="Stolte C."/>
            <person name="Sykes S."/>
            <person name="Wortman J."/>
            <person name="Nusbaum C."/>
            <person name="Birren B."/>
        </authorList>
    </citation>
    <scope>NUCLEOTIDE SEQUENCE [LARGE SCALE GENOMIC DNA]</scope>
    <source>
        <strain evidence="4 5">CL09T03C10</strain>
    </source>
</reference>
<dbReference type="FunFam" id="2.60.120.1440:FF:000001">
    <property type="entry name" value="Putative anti-sigma factor"/>
    <property type="match status" value="1"/>
</dbReference>
<evidence type="ECO:0000259" key="3">
    <source>
        <dbReference type="Pfam" id="PF16344"/>
    </source>
</evidence>
<evidence type="ECO:0000256" key="1">
    <source>
        <dbReference type="SAM" id="Phobius"/>
    </source>
</evidence>
<evidence type="ECO:0000259" key="2">
    <source>
        <dbReference type="Pfam" id="PF04773"/>
    </source>
</evidence>
<dbReference type="RefSeq" id="WP_007767151.1">
    <property type="nucleotide sequence ID" value="NZ_AKBZ01000006.1"/>
</dbReference>
<sequence>MRMEDQMSESSLLDYFNGELSDAEEKEILEWKEACVTNRNLFEQVRKEHLRLRRGVRASLIKGDYSSVSSRISRNVSGNNRRSWSRRTFKLKDLMVAAVLVAAVSVVATLLLSQYFLELDSRSVADIGAPAHTAILELSDGTQHYIGSNDASLKEKNGTKLAVNGGNLVYDKHKSVEEAGREELIYNKVTVPRGTGHYRVILSDGSVVWLNSDSHLEYPVSFAKEERRVKICGEAYFEVARDEAKPFIVETTLQSISVLGTKFNVTAYPSESIQTTLVSGSVKVVPENGAEAAILIPGEQSVLDAITGDLSVSKVSVSDVISWKSGITSIDNMPLSKILKVISRTYDVDFELTGVQAEQIYLQGSIPNDEKLEVVLSVLSRVADVKFKMGDHGKIRVE</sequence>
<keyword evidence="1" id="KW-0812">Transmembrane</keyword>
<evidence type="ECO:0000313" key="4">
    <source>
        <dbReference type="EMBL" id="EKJ89196.1"/>
    </source>
</evidence>
<dbReference type="Pfam" id="PF16344">
    <property type="entry name" value="FecR_C"/>
    <property type="match status" value="1"/>
</dbReference>
<dbReference type="InterPro" id="IPR006860">
    <property type="entry name" value="FecR"/>
</dbReference>